<comment type="subunit">
    <text evidence="5">Part of the 50S ribosomal subunit.</text>
</comment>
<dbReference type="HAMAP" id="MF_01328_B">
    <property type="entry name" value="Ribosomal_uL4_B"/>
    <property type="match status" value="1"/>
</dbReference>
<dbReference type="Pfam" id="PF00573">
    <property type="entry name" value="Ribosomal_L4"/>
    <property type="match status" value="1"/>
</dbReference>
<dbReference type="RefSeq" id="WP_063204861.1">
    <property type="nucleotide sequence ID" value="NZ_CP168967.1"/>
</dbReference>
<dbReference type="Gene3D" id="3.40.1370.10">
    <property type="match status" value="1"/>
</dbReference>
<comment type="function">
    <text evidence="5">One of the primary rRNA binding proteins, this protein initially binds near the 5'-end of the 23S rRNA. It is important during the early stages of 50S assembly. It makes multiple contacts with different domains of the 23S rRNA in the assembled 50S subunit and ribosome.</text>
</comment>
<dbReference type="GO" id="GO:0006412">
    <property type="term" value="P:translation"/>
    <property type="evidence" value="ECO:0007669"/>
    <property type="project" value="UniProtKB-UniRule"/>
</dbReference>
<evidence type="ECO:0000256" key="5">
    <source>
        <dbReference type="HAMAP-Rule" id="MF_01328"/>
    </source>
</evidence>
<dbReference type="InterPro" id="IPR023574">
    <property type="entry name" value="Ribosomal_uL4_dom_sf"/>
</dbReference>
<dbReference type="AlphaFoldDB" id="A0A150WG15"/>
<dbReference type="SUPFAM" id="SSF52166">
    <property type="entry name" value="Ribosomal protein L4"/>
    <property type="match status" value="1"/>
</dbReference>
<evidence type="ECO:0000313" key="9">
    <source>
        <dbReference type="Proteomes" id="UP000075391"/>
    </source>
</evidence>
<dbReference type="InterPro" id="IPR002136">
    <property type="entry name" value="Ribosomal_uL4"/>
</dbReference>
<keyword evidence="5" id="KW-0694">RNA-binding</keyword>
<evidence type="ECO:0000313" key="8">
    <source>
        <dbReference type="EMBL" id="KYG68159.1"/>
    </source>
</evidence>
<dbReference type="PANTHER" id="PTHR10746:SF6">
    <property type="entry name" value="LARGE RIBOSOMAL SUBUNIT PROTEIN UL4M"/>
    <property type="match status" value="1"/>
</dbReference>
<evidence type="ECO:0000256" key="6">
    <source>
        <dbReference type="SAM" id="MobiDB-lite"/>
    </source>
</evidence>
<comment type="similarity">
    <text evidence="1 5">Belongs to the universal ribosomal protein uL4 family.</text>
</comment>
<evidence type="ECO:0000313" key="7">
    <source>
        <dbReference type="EMBL" id="KYG61976.1"/>
    </source>
</evidence>
<proteinExistence type="inferred from homology"/>
<comment type="caution">
    <text evidence="7">The sequence shown here is derived from an EMBL/GenBank/DDBJ whole genome shotgun (WGS) entry which is preliminary data.</text>
</comment>
<accession>A0A150WG15</accession>
<keyword evidence="2 5" id="KW-0689">Ribosomal protein</keyword>
<evidence type="ECO:0000256" key="2">
    <source>
        <dbReference type="ARBA" id="ARBA00022980"/>
    </source>
</evidence>
<gene>
    <name evidence="5" type="primary">rplD</name>
    <name evidence="7" type="ORF">AZI85_07125</name>
    <name evidence="8" type="ORF">AZI87_02540</name>
</gene>
<keyword evidence="5" id="KW-0699">rRNA-binding</keyword>
<evidence type="ECO:0000256" key="4">
    <source>
        <dbReference type="ARBA" id="ARBA00035244"/>
    </source>
</evidence>
<feature type="region of interest" description="Disordered" evidence="6">
    <location>
        <begin position="50"/>
        <end position="87"/>
    </location>
</feature>
<dbReference type="OrthoDB" id="5291620at2"/>
<dbReference type="Proteomes" id="UP000075799">
    <property type="component" value="Unassembled WGS sequence"/>
</dbReference>
<comment type="function">
    <text evidence="5">Forms part of the polypeptide exit tunnel.</text>
</comment>
<name>A0A150WG15_BDEBC</name>
<reference evidence="9 10" key="1">
    <citation type="submission" date="2016-03" db="EMBL/GenBank/DDBJ databases">
        <authorList>
            <person name="Ploux O."/>
        </authorList>
    </citation>
    <scope>NUCLEOTIDE SEQUENCE [LARGE SCALE GENOMIC DNA]</scope>
    <source>
        <strain evidence="7 9">BER2</strain>
        <strain evidence="8 10">EC13</strain>
    </source>
</reference>
<organism evidence="7 9">
    <name type="scientific">Bdellovibrio bacteriovorus</name>
    <dbReference type="NCBI Taxonomy" id="959"/>
    <lineage>
        <taxon>Bacteria</taxon>
        <taxon>Pseudomonadati</taxon>
        <taxon>Bdellovibrionota</taxon>
        <taxon>Bdellovibrionia</taxon>
        <taxon>Bdellovibrionales</taxon>
        <taxon>Pseudobdellovibrionaceae</taxon>
        <taxon>Bdellovibrio</taxon>
    </lineage>
</organism>
<dbReference type="EMBL" id="LUKD01000001">
    <property type="protein sequence ID" value="KYG68159.1"/>
    <property type="molecule type" value="Genomic_DNA"/>
</dbReference>
<dbReference type="GO" id="GO:1990904">
    <property type="term" value="C:ribonucleoprotein complex"/>
    <property type="evidence" value="ECO:0007669"/>
    <property type="project" value="UniProtKB-KW"/>
</dbReference>
<evidence type="ECO:0000256" key="3">
    <source>
        <dbReference type="ARBA" id="ARBA00023274"/>
    </source>
</evidence>
<dbReference type="PANTHER" id="PTHR10746">
    <property type="entry name" value="50S RIBOSOMAL PROTEIN L4"/>
    <property type="match status" value="1"/>
</dbReference>
<dbReference type="GO" id="GO:0005840">
    <property type="term" value="C:ribosome"/>
    <property type="evidence" value="ECO:0007669"/>
    <property type="project" value="UniProtKB-KW"/>
</dbReference>
<dbReference type="NCBIfam" id="TIGR03953">
    <property type="entry name" value="rplD_bact"/>
    <property type="match status" value="1"/>
</dbReference>
<evidence type="ECO:0000256" key="1">
    <source>
        <dbReference type="ARBA" id="ARBA00010528"/>
    </source>
</evidence>
<dbReference type="EMBL" id="LUKF01000016">
    <property type="protein sequence ID" value="KYG61976.1"/>
    <property type="molecule type" value="Genomic_DNA"/>
</dbReference>
<dbReference type="InterPro" id="IPR013005">
    <property type="entry name" value="Ribosomal_uL4-like"/>
</dbReference>
<keyword evidence="3 5" id="KW-0687">Ribonucleoprotein</keyword>
<dbReference type="GO" id="GO:0019843">
    <property type="term" value="F:rRNA binding"/>
    <property type="evidence" value="ECO:0007669"/>
    <property type="project" value="UniProtKB-UniRule"/>
</dbReference>
<sequence length="209" mass="22779">MATVNVLNWKKEKVGSVELAADVFEAPVKKEVLHTVVQWQLAARRQGTHMTKTKGLVSGGGKKPFKQKGTGGARQGSSRSPLMPGGGTMFGPQPRSYAFVLPKKVRRLGLSMALSHLQKEGKLFIVDSMQSEGKTAELNKRLKAFGLTKAVLVDAAVNEKFGRASKNLQSFKYFPVEGLNVFDLLKYDAAVITKDSVAKIVDRCSLEKA</sequence>
<evidence type="ECO:0000313" key="10">
    <source>
        <dbReference type="Proteomes" id="UP000075799"/>
    </source>
</evidence>
<dbReference type="GO" id="GO:0003735">
    <property type="term" value="F:structural constituent of ribosome"/>
    <property type="evidence" value="ECO:0007669"/>
    <property type="project" value="InterPro"/>
</dbReference>
<dbReference type="Proteomes" id="UP000075391">
    <property type="component" value="Unassembled WGS sequence"/>
</dbReference>
<protein>
    <recommendedName>
        <fullName evidence="4 5">Large ribosomal subunit protein uL4</fullName>
    </recommendedName>
</protein>